<feature type="transmembrane region" description="Helical" evidence="1">
    <location>
        <begin position="6"/>
        <end position="25"/>
    </location>
</feature>
<gene>
    <name evidence="3" type="ORF">P9850_10445</name>
    <name evidence="2" type="ORF">PNH38_09430</name>
</gene>
<evidence type="ECO:0000256" key="1">
    <source>
        <dbReference type="SAM" id="Phobius"/>
    </source>
</evidence>
<accession>A0ABD5IVD1</accession>
<evidence type="ECO:0000313" key="4">
    <source>
        <dbReference type="Proteomes" id="UP001213979"/>
    </source>
</evidence>
<keyword evidence="4" id="KW-1185">Reference proteome</keyword>
<dbReference type="RefSeq" id="WP_231734645.1">
    <property type="nucleotide sequence ID" value="NZ_JACIDF010000001.1"/>
</dbReference>
<dbReference type="InterPro" id="IPR031616">
    <property type="entry name" value="BsrE-like"/>
</dbReference>
<comment type="caution">
    <text evidence="3">The sequence shown here is derived from an EMBL/GenBank/DDBJ whole genome shotgun (WGS) entry which is preliminary data.</text>
</comment>
<dbReference type="Pfam" id="PF16935">
    <property type="entry name" value="Hol_Tox"/>
    <property type="match status" value="1"/>
</dbReference>
<dbReference type="AlphaFoldDB" id="A0ABD5IVD1"/>
<dbReference type="Proteomes" id="UP001339962">
    <property type="component" value="Unassembled WGS sequence"/>
</dbReference>
<dbReference type="Proteomes" id="UP001213979">
    <property type="component" value="Unassembled WGS sequence"/>
</dbReference>
<organism evidence="3 5">
    <name type="scientific">Anoxybacteroides rupiense</name>
    <dbReference type="NCBI Taxonomy" id="311460"/>
    <lineage>
        <taxon>Bacteria</taxon>
        <taxon>Bacillati</taxon>
        <taxon>Bacillota</taxon>
        <taxon>Bacilli</taxon>
        <taxon>Bacillales</taxon>
        <taxon>Anoxybacillaceae</taxon>
        <taxon>Anoxybacteroides</taxon>
    </lineage>
</organism>
<evidence type="ECO:0000313" key="5">
    <source>
        <dbReference type="Proteomes" id="UP001339962"/>
    </source>
</evidence>
<sequence length="29" mass="3110">MISVTDTLTLMIAFASLMVAVIAVARDKK</sequence>
<keyword evidence="1" id="KW-0812">Transmembrane</keyword>
<keyword evidence="1" id="KW-1133">Transmembrane helix</keyword>
<protein>
    <submittedName>
        <fullName evidence="3">Holin-like toxin</fullName>
    </submittedName>
</protein>
<evidence type="ECO:0000313" key="3">
    <source>
        <dbReference type="EMBL" id="MED5052272.1"/>
    </source>
</evidence>
<reference evidence="2 4" key="1">
    <citation type="submission" date="2023-01" db="EMBL/GenBank/DDBJ databases">
        <title>Genome-based reclassification of Anoxybacillus geothermalis as a later heterotypic synonym of Anoxybacillus rupiensis.</title>
        <authorList>
            <person name="Inan Bektas K."/>
            <person name="Canakci S."/>
            <person name="Belduz A.A."/>
            <person name="Guler H.H."/>
        </authorList>
    </citation>
    <scope>NUCLEOTIDE SEQUENCE [LARGE SCALE GENOMIC DNA]</scope>
    <source>
        <strain evidence="2 4">DSM 17127</strain>
    </source>
</reference>
<proteinExistence type="predicted"/>
<dbReference type="EMBL" id="JARTLI010000018">
    <property type="protein sequence ID" value="MED5052272.1"/>
    <property type="molecule type" value="Genomic_DNA"/>
</dbReference>
<keyword evidence="1" id="KW-0472">Membrane</keyword>
<dbReference type="EMBL" id="JAQOTG010000007">
    <property type="protein sequence ID" value="MDE8564108.1"/>
    <property type="molecule type" value="Genomic_DNA"/>
</dbReference>
<reference evidence="3 5" key="2">
    <citation type="submission" date="2023-03" db="EMBL/GenBank/DDBJ databases">
        <title>Bacillus Genome Sequencing.</title>
        <authorList>
            <person name="Dunlap C."/>
        </authorList>
    </citation>
    <scope>NUCLEOTIDE SEQUENCE [LARGE SCALE GENOMIC DNA]</scope>
    <source>
        <strain evidence="3 5">NRS-38</strain>
    </source>
</reference>
<evidence type="ECO:0000313" key="2">
    <source>
        <dbReference type="EMBL" id="MDE8564108.1"/>
    </source>
</evidence>
<name>A0ABD5IVD1_9BACL</name>